<dbReference type="PANTHER" id="PTHR30501:SF2">
    <property type="entry name" value="UPF0597 PROTEIN YHAM"/>
    <property type="match status" value="1"/>
</dbReference>
<feature type="domain" description="Serine dehydratase-like alpha subunit" evidence="2">
    <location>
        <begin position="82"/>
        <end position="416"/>
    </location>
</feature>
<sequence>MDTYLKVLQKEMRPAMGCTEPAASALAGAKAAQLLDGRPTSLEVVTSRDMVKNAMGVGLPNCSLKGIQAAVALGASGGDVDKGLSILSELSDEQIQHASSMPVSLAIDSEVPSLYIKVVAKNEGGTSVAVISGEHDRFSYLEQHGQVLLSLAVDACGSSLQEEDEQFMGGSSLSDLLAWVQQAPQEALTLVLEAKDTNMAIAQHALEHSYGLSVGRIAAEPIGKKPSSLSEAFSLASAMAAAASDARMAGCPLPVIINSGSGNQGITLTVPLAVVGSYLACSEEKLARALLLSQLVGLALTAKKNRLSALCGAFTAAIGTACGLVYLLDGTLVEMDRAFNTMVGNLTGIICDGAKMTCALKIYSCVEAANLACKLAFRGMSPGNESGIVGKTSKESMDFLSRISHEGMEETDKTILSIMLGKQA</sequence>
<dbReference type="PIRSF" id="PIRSF006054">
    <property type="entry name" value="UCP006054"/>
    <property type="match status" value="1"/>
</dbReference>
<dbReference type="PANTHER" id="PTHR30501">
    <property type="entry name" value="UPF0597 PROTEIN YHAM"/>
    <property type="match status" value="1"/>
</dbReference>
<accession>A0ABY4DJX1</accession>
<evidence type="ECO:0000313" key="3">
    <source>
        <dbReference type="EMBL" id="UOM52131.1"/>
    </source>
</evidence>
<keyword evidence="4" id="KW-1185">Reference proteome</keyword>
<organism evidence="3 4">
    <name type="scientific">Sphaerochaeta associata</name>
    <dbReference type="NCBI Taxonomy" id="1129264"/>
    <lineage>
        <taxon>Bacteria</taxon>
        <taxon>Pseudomonadati</taxon>
        <taxon>Spirochaetota</taxon>
        <taxon>Spirochaetia</taxon>
        <taxon>Spirochaetales</taxon>
        <taxon>Sphaerochaetaceae</taxon>
        <taxon>Sphaerochaeta</taxon>
    </lineage>
</organism>
<dbReference type="RefSeq" id="WP_244774056.1">
    <property type="nucleotide sequence ID" value="NZ_CP094929.1"/>
</dbReference>
<evidence type="ECO:0000256" key="1">
    <source>
        <dbReference type="HAMAP-Rule" id="MF_01845"/>
    </source>
</evidence>
<dbReference type="GO" id="GO:0003941">
    <property type="term" value="F:L-serine ammonia-lyase activity"/>
    <property type="evidence" value="ECO:0007669"/>
    <property type="project" value="UniProtKB-EC"/>
</dbReference>
<evidence type="ECO:0000259" key="2">
    <source>
        <dbReference type="Pfam" id="PF03313"/>
    </source>
</evidence>
<dbReference type="Proteomes" id="UP000829708">
    <property type="component" value="Chromosome"/>
</dbReference>
<dbReference type="InterPro" id="IPR021144">
    <property type="entry name" value="UPF0597"/>
</dbReference>
<evidence type="ECO:0000313" key="4">
    <source>
        <dbReference type="Proteomes" id="UP000829708"/>
    </source>
</evidence>
<dbReference type="HAMAP" id="MF_01845">
    <property type="entry name" value="UPF0597"/>
    <property type="match status" value="1"/>
</dbReference>
<dbReference type="EMBL" id="CP094929">
    <property type="protein sequence ID" value="UOM52131.1"/>
    <property type="molecule type" value="Genomic_DNA"/>
</dbReference>
<proteinExistence type="inferred from homology"/>
<gene>
    <name evidence="3" type="ORF">MUG09_04985</name>
</gene>
<reference evidence="4" key="1">
    <citation type="journal article" date="2024" name="J Bioinform Genom">
        <title>Complete genome sequence of the type strain bacterium Sphaerochaeta associata GLS2t (VKM B-2742)t.</title>
        <authorList>
            <person name="Troshina O.Y."/>
            <person name="Tepeeva A.N."/>
            <person name="Arzamasceva V.O."/>
            <person name="Whitman W.B."/>
            <person name="Varghese N."/>
            <person name="Shapiro N."/>
            <person name="Woyke T."/>
            <person name="Kripides N.C."/>
            <person name="Vasilenko O.V."/>
        </authorList>
    </citation>
    <scope>NUCLEOTIDE SEQUENCE [LARGE SCALE GENOMIC DNA]</scope>
    <source>
        <strain evidence="4">GLS2T</strain>
    </source>
</reference>
<comment type="similarity">
    <text evidence="1">Belongs to the UPF0597 family.</text>
</comment>
<dbReference type="InterPro" id="IPR005130">
    <property type="entry name" value="Ser_deHydtase-like_asu"/>
</dbReference>
<name>A0ABY4DJX1_9SPIR</name>
<protein>
    <recommendedName>
        <fullName evidence="1">UPF0597 protein MUG09_04985</fullName>
    </recommendedName>
</protein>
<dbReference type="Pfam" id="PF03313">
    <property type="entry name" value="SDH_alpha"/>
    <property type="match status" value="1"/>
</dbReference>
<keyword evidence="3" id="KW-0456">Lyase</keyword>